<protein>
    <submittedName>
        <fullName evidence="2">Uncharacterized protein</fullName>
    </submittedName>
</protein>
<evidence type="ECO:0000313" key="3">
    <source>
        <dbReference type="Proteomes" id="UP000828390"/>
    </source>
</evidence>
<gene>
    <name evidence="2" type="ORF">DPMN_104504</name>
</gene>
<proteinExistence type="predicted"/>
<comment type="caution">
    <text evidence="2">The sequence shown here is derived from an EMBL/GenBank/DDBJ whole genome shotgun (WGS) entry which is preliminary data.</text>
</comment>
<reference evidence="2" key="2">
    <citation type="submission" date="2020-11" db="EMBL/GenBank/DDBJ databases">
        <authorList>
            <person name="McCartney M.A."/>
            <person name="Auch B."/>
            <person name="Kono T."/>
            <person name="Mallez S."/>
            <person name="Becker A."/>
            <person name="Gohl D.M."/>
            <person name="Silverstein K.A.T."/>
            <person name="Koren S."/>
            <person name="Bechman K.B."/>
            <person name="Herman A."/>
            <person name="Abrahante J.E."/>
            <person name="Garbe J."/>
        </authorList>
    </citation>
    <scope>NUCLEOTIDE SEQUENCE</scope>
    <source>
        <strain evidence="2">Duluth1</strain>
        <tissue evidence="2">Whole animal</tissue>
    </source>
</reference>
<evidence type="ECO:0000256" key="1">
    <source>
        <dbReference type="SAM" id="MobiDB-lite"/>
    </source>
</evidence>
<dbReference type="AlphaFoldDB" id="A0A9D4HFS8"/>
<sequence>MFTIRQRRSRKYSAIAVGPMRMRGDHLVGHWITPRPMPPLPRRQALSPKTRPSLISPARPLPQSQGAHGPPQSVQSLTQT</sequence>
<evidence type="ECO:0000313" key="2">
    <source>
        <dbReference type="EMBL" id="KAH3831242.1"/>
    </source>
</evidence>
<dbReference type="Proteomes" id="UP000828390">
    <property type="component" value="Unassembled WGS sequence"/>
</dbReference>
<dbReference type="EMBL" id="JAIWYP010000004">
    <property type="protein sequence ID" value="KAH3831242.1"/>
    <property type="molecule type" value="Genomic_DNA"/>
</dbReference>
<name>A0A9D4HFS8_DREPO</name>
<feature type="region of interest" description="Disordered" evidence="1">
    <location>
        <begin position="33"/>
        <end position="80"/>
    </location>
</feature>
<keyword evidence="3" id="KW-1185">Reference proteome</keyword>
<organism evidence="2 3">
    <name type="scientific">Dreissena polymorpha</name>
    <name type="common">Zebra mussel</name>
    <name type="synonym">Mytilus polymorpha</name>
    <dbReference type="NCBI Taxonomy" id="45954"/>
    <lineage>
        <taxon>Eukaryota</taxon>
        <taxon>Metazoa</taxon>
        <taxon>Spiralia</taxon>
        <taxon>Lophotrochozoa</taxon>
        <taxon>Mollusca</taxon>
        <taxon>Bivalvia</taxon>
        <taxon>Autobranchia</taxon>
        <taxon>Heteroconchia</taxon>
        <taxon>Euheterodonta</taxon>
        <taxon>Imparidentia</taxon>
        <taxon>Neoheterodontei</taxon>
        <taxon>Myida</taxon>
        <taxon>Dreissenoidea</taxon>
        <taxon>Dreissenidae</taxon>
        <taxon>Dreissena</taxon>
    </lineage>
</organism>
<accession>A0A9D4HFS8</accession>
<feature type="compositionally biased region" description="Polar residues" evidence="1">
    <location>
        <begin position="62"/>
        <end position="80"/>
    </location>
</feature>
<reference evidence="2" key="1">
    <citation type="journal article" date="2019" name="bioRxiv">
        <title>The Genome of the Zebra Mussel, Dreissena polymorpha: A Resource for Invasive Species Research.</title>
        <authorList>
            <person name="McCartney M.A."/>
            <person name="Auch B."/>
            <person name="Kono T."/>
            <person name="Mallez S."/>
            <person name="Zhang Y."/>
            <person name="Obille A."/>
            <person name="Becker A."/>
            <person name="Abrahante J.E."/>
            <person name="Garbe J."/>
            <person name="Badalamenti J.P."/>
            <person name="Herman A."/>
            <person name="Mangelson H."/>
            <person name="Liachko I."/>
            <person name="Sullivan S."/>
            <person name="Sone E.D."/>
            <person name="Koren S."/>
            <person name="Silverstein K.A.T."/>
            <person name="Beckman K.B."/>
            <person name="Gohl D.M."/>
        </authorList>
    </citation>
    <scope>NUCLEOTIDE SEQUENCE</scope>
    <source>
        <strain evidence="2">Duluth1</strain>
        <tissue evidence="2">Whole animal</tissue>
    </source>
</reference>